<dbReference type="InterPro" id="IPR001650">
    <property type="entry name" value="Helicase_C-like"/>
</dbReference>
<keyword evidence="4 15" id="KW-0227">DNA damage</keyword>
<dbReference type="GO" id="GO:0005524">
    <property type="term" value="F:ATP binding"/>
    <property type="evidence" value="ECO:0007669"/>
    <property type="project" value="UniProtKB-KW"/>
</dbReference>
<evidence type="ECO:0000259" key="17">
    <source>
        <dbReference type="PROSITE" id="PS51194"/>
    </source>
</evidence>
<feature type="domain" description="Helicase ATP-binding" evidence="16">
    <location>
        <begin position="285"/>
        <end position="455"/>
    </location>
</feature>
<dbReference type="FunCoup" id="W0DTR4">
    <property type="interactions" value="475"/>
</dbReference>
<dbReference type="RefSeq" id="WP_006459698.1">
    <property type="nucleotide sequence ID" value="NZ_CP007030.1"/>
</dbReference>
<comment type="catalytic activity">
    <reaction evidence="14 15">
        <text>ATP + H2O = ADP + phosphate + H(+)</text>
        <dbReference type="Rhea" id="RHEA:13065"/>
        <dbReference type="ChEBI" id="CHEBI:15377"/>
        <dbReference type="ChEBI" id="CHEBI:15378"/>
        <dbReference type="ChEBI" id="CHEBI:30616"/>
        <dbReference type="ChEBI" id="CHEBI:43474"/>
        <dbReference type="ChEBI" id="CHEBI:456216"/>
        <dbReference type="EC" id="5.6.2.4"/>
    </reaction>
</comment>
<reference evidence="18 19" key="1">
    <citation type="submission" date="2013-12" db="EMBL/GenBank/DDBJ databases">
        <authorList>
            <consortium name="DOE Joint Genome Institute"/>
            <person name="Kappler U."/>
            <person name="Huntemann M."/>
            <person name="Han J."/>
            <person name="Chen A."/>
            <person name="Kyrpides N."/>
            <person name="Mavromatis K."/>
            <person name="Markowitz V."/>
            <person name="Palaniappan K."/>
            <person name="Ivanova N."/>
            <person name="Schaumberg A."/>
            <person name="Pati A."/>
            <person name="Liolios K."/>
            <person name="Nordberg H.P."/>
            <person name="Cantor M.N."/>
            <person name="Hua S.X."/>
            <person name="Woyke T."/>
        </authorList>
    </citation>
    <scope>NUCLEOTIDE SEQUENCE [LARGE SCALE GENOMIC DNA]</scope>
    <source>
        <strain evidence="19">AL2</strain>
    </source>
</reference>
<keyword evidence="11" id="KW-0413">Isomerase</keyword>
<evidence type="ECO:0000256" key="10">
    <source>
        <dbReference type="ARBA" id="ARBA00023204"/>
    </source>
</evidence>
<dbReference type="Pfam" id="PF00270">
    <property type="entry name" value="DEAD"/>
    <property type="match status" value="1"/>
</dbReference>
<dbReference type="CDD" id="cd04488">
    <property type="entry name" value="RecG_wedge_OBF"/>
    <property type="match status" value="1"/>
</dbReference>
<evidence type="ECO:0000259" key="16">
    <source>
        <dbReference type="PROSITE" id="PS51192"/>
    </source>
</evidence>
<dbReference type="FunFam" id="3.40.50.300:FF:000391">
    <property type="entry name" value="ATP-dependent DNA helicase RecG"/>
    <property type="match status" value="1"/>
</dbReference>
<dbReference type="InterPro" id="IPR033454">
    <property type="entry name" value="RecG_wedge"/>
</dbReference>
<evidence type="ECO:0000256" key="6">
    <source>
        <dbReference type="ARBA" id="ARBA00022806"/>
    </source>
</evidence>
<gene>
    <name evidence="18" type="ORF">THIAE_00310</name>
</gene>
<dbReference type="InterPro" id="IPR012340">
    <property type="entry name" value="NA-bd_OB-fold"/>
</dbReference>
<dbReference type="KEGG" id="tao:THIAE_00310"/>
<keyword evidence="10 15" id="KW-0234">DNA repair</keyword>
<sequence>MSSPLSELQVSGLKGVGPKLAEKLAKLQLHSLLDLLFHLPLRYQDKTQLTQLSQCLPGSEGLIEAEILQSRFVGGRAPGLWVDCLSHDQTPVSLRFFHVNANQARFYQRGKRLRAFGECKLGMQGWEMMHPDCEVFSAEPPPLSPFLTPIYPTTEGLGQKTLQKLIKQACLQLEQYPLAEHLPRQLCDQWQLPGINEALLTLHQPPAGSDTGALSRVETPAQQRLIVEELFTHQLSLQRLRQSQQAIPAPAFNSQTSRGLHQLIANLPFQLTLAQQRVWQEISQDLAQARPMQRLVQGDVGSGKTVIAAMAAQVCAEQGYQVAIMAPTEILAEQHRQAMQAWLTPLGLQLTSLSGRHKPSERQQILAAIASGEAQVIVGTHALFQDSVVFKQLGLVIIDEQHRFGVHQRLALTQKNQTSDPNQSAWQPHQLTMTATPIPRTLAMAAYGDLDLSVIDELPPGRQAIDTAVLSNSKRYEVMEHLYQACQQGVQAYWVCPLIEESEQLNAQAAASTLAEFQQQWPDLKVGLIHGKLKPAEKEQLMADFKAQQLQVLVATTVIEVGVNVPNASLMIIENAERLGLAQLHQLRGRVGRGSKKSHCVLLYQAPLSETAKARLNIMRESQDGFVIAEEDLKIRGPGEVLGTRQTGGLSFRIADISRDQAWLTELQPAAHDWLETLQQSGDLAGLEARWLAHRLDYHHA</sequence>
<dbReference type="CDD" id="cd17992">
    <property type="entry name" value="DEXHc_RecG"/>
    <property type="match status" value="1"/>
</dbReference>
<dbReference type="eggNOG" id="COG1200">
    <property type="taxonomic scope" value="Bacteria"/>
</dbReference>
<keyword evidence="9 15" id="KW-0233">DNA recombination</keyword>
<evidence type="ECO:0000313" key="18">
    <source>
        <dbReference type="EMBL" id="AHF00389.1"/>
    </source>
</evidence>
<dbReference type="AlphaFoldDB" id="W0DTR4"/>
<dbReference type="InterPro" id="IPR004609">
    <property type="entry name" value="ATP-dep_DNA_helicase_RecG"/>
</dbReference>
<dbReference type="Pfam" id="PF00271">
    <property type="entry name" value="Helicase_C"/>
    <property type="match status" value="1"/>
</dbReference>
<dbReference type="InterPro" id="IPR045562">
    <property type="entry name" value="RecG_dom3_C"/>
</dbReference>
<dbReference type="GO" id="GO:0006281">
    <property type="term" value="P:DNA repair"/>
    <property type="evidence" value="ECO:0007669"/>
    <property type="project" value="UniProtKB-UniRule"/>
</dbReference>
<protein>
    <recommendedName>
        <fullName evidence="2 15">ATP-dependent DNA helicase RecG</fullName>
        <ecNumber evidence="13 15">5.6.2.4</ecNumber>
    </recommendedName>
</protein>
<dbReference type="SMART" id="SM00490">
    <property type="entry name" value="HELICc"/>
    <property type="match status" value="1"/>
</dbReference>
<organism evidence="18 19">
    <name type="scientific">Thiomicrospira aerophila AL3</name>
    <dbReference type="NCBI Taxonomy" id="717772"/>
    <lineage>
        <taxon>Bacteria</taxon>
        <taxon>Pseudomonadati</taxon>
        <taxon>Pseudomonadota</taxon>
        <taxon>Gammaproteobacteria</taxon>
        <taxon>Thiotrichales</taxon>
        <taxon>Piscirickettsiaceae</taxon>
        <taxon>Thiomicrospira</taxon>
    </lineage>
</organism>
<evidence type="ECO:0000256" key="12">
    <source>
        <dbReference type="ARBA" id="ARBA00034617"/>
    </source>
</evidence>
<dbReference type="InParanoid" id="W0DTR4"/>
<dbReference type="NCBIfam" id="NF008165">
    <property type="entry name" value="PRK10917.1-3"/>
    <property type="match status" value="1"/>
</dbReference>
<evidence type="ECO:0000256" key="3">
    <source>
        <dbReference type="ARBA" id="ARBA00022741"/>
    </source>
</evidence>
<keyword evidence="7 15" id="KW-0067">ATP-binding</keyword>
<dbReference type="Proteomes" id="UP000005380">
    <property type="component" value="Chromosome"/>
</dbReference>
<dbReference type="NCBIfam" id="TIGR00643">
    <property type="entry name" value="recG"/>
    <property type="match status" value="1"/>
</dbReference>
<feature type="domain" description="Helicase C-terminal" evidence="17">
    <location>
        <begin position="478"/>
        <end position="634"/>
    </location>
</feature>
<dbReference type="HOGENOM" id="CLU_005122_7_1_6"/>
<dbReference type="NCBIfam" id="NF008168">
    <property type="entry name" value="PRK10917.2-2"/>
    <property type="match status" value="1"/>
</dbReference>
<name>W0DTR4_9GAMM</name>
<evidence type="ECO:0000256" key="15">
    <source>
        <dbReference type="RuleBase" id="RU363016"/>
    </source>
</evidence>
<keyword evidence="19" id="KW-1185">Reference proteome</keyword>
<dbReference type="Gene3D" id="3.40.50.300">
    <property type="entry name" value="P-loop containing nucleotide triphosphate hydrolases"/>
    <property type="match status" value="2"/>
</dbReference>
<keyword evidence="8" id="KW-0238">DNA-binding</keyword>
<dbReference type="Pfam" id="PF19833">
    <property type="entry name" value="RecG_dom3_C"/>
    <property type="match status" value="1"/>
</dbReference>
<evidence type="ECO:0000256" key="1">
    <source>
        <dbReference type="ARBA" id="ARBA00007504"/>
    </source>
</evidence>
<proteinExistence type="inferred from homology"/>
<dbReference type="GO" id="GO:0016887">
    <property type="term" value="F:ATP hydrolysis activity"/>
    <property type="evidence" value="ECO:0007669"/>
    <property type="project" value="RHEA"/>
</dbReference>
<dbReference type="Pfam" id="PF17191">
    <property type="entry name" value="RecG_wedge"/>
    <property type="match status" value="1"/>
</dbReference>
<dbReference type="InterPro" id="IPR011545">
    <property type="entry name" value="DEAD/DEAH_box_helicase_dom"/>
</dbReference>
<dbReference type="InterPro" id="IPR014001">
    <property type="entry name" value="Helicase_ATP-bd"/>
</dbReference>
<comment type="similarity">
    <text evidence="1 15">Belongs to the helicase family. RecG subfamily.</text>
</comment>
<dbReference type="PANTHER" id="PTHR47964">
    <property type="entry name" value="ATP-DEPENDENT DNA HELICASE HOMOLOG RECG, CHLOROPLASTIC"/>
    <property type="match status" value="1"/>
</dbReference>
<evidence type="ECO:0000256" key="5">
    <source>
        <dbReference type="ARBA" id="ARBA00022801"/>
    </source>
</evidence>
<dbReference type="EMBL" id="CP007030">
    <property type="protein sequence ID" value="AHF00389.1"/>
    <property type="molecule type" value="Genomic_DNA"/>
</dbReference>
<dbReference type="SMART" id="SM00487">
    <property type="entry name" value="DEXDc"/>
    <property type="match status" value="1"/>
</dbReference>
<evidence type="ECO:0000256" key="14">
    <source>
        <dbReference type="ARBA" id="ARBA00048988"/>
    </source>
</evidence>
<dbReference type="EC" id="5.6.2.4" evidence="13 15"/>
<comment type="function">
    <text evidence="15">Plays a critical role in recombination and DNA repair. Helps process Holliday junction intermediates to mature products by catalyzing branch migration. Has replication fork regression activity, unwinds stalled or blocked replication forks to make a HJ that can be resolved. Has a DNA unwinding activity characteristic of a DNA helicase with 3'-5' polarity.</text>
</comment>
<dbReference type="SUPFAM" id="SSF52540">
    <property type="entry name" value="P-loop containing nucleoside triphosphate hydrolases"/>
    <property type="match status" value="1"/>
</dbReference>
<accession>W0DTR4</accession>
<evidence type="ECO:0000256" key="13">
    <source>
        <dbReference type="ARBA" id="ARBA00034808"/>
    </source>
</evidence>
<dbReference type="PANTHER" id="PTHR47964:SF1">
    <property type="entry name" value="ATP-DEPENDENT DNA HELICASE HOMOLOG RECG, CHLOROPLASTIC"/>
    <property type="match status" value="1"/>
</dbReference>
<dbReference type="OrthoDB" id="9804325at2"/>
<comment type="catalytic activity">
    <reaction evidence="12 15">
        <text>Couples ATP hydrolysis with the unwinding of duplex DNA by translocating in the 3'-5' direction.</text>
        <dbReference type="EC" id="5.6.2.4"/>
    </reaction>
</comment>
<keyword evidence="5 15" id="KW-0378">Hydrolase</keyword>
<dbReference type="InterPro" id="IPR027417">
    <property type="entry name" value="P-loop_NTPase"/>
</dbReference>
<dbReference type="GO" id="GO:0003677">
    <property type="term" value="F:DNA binding"/>
    <property type="evidence" value="ECO:0007669"/>
    <property type="project" value="UniProtKB-KW"/>
</dbReference>
<evidence type="ECO:0000256" key="2">
    <source>
        <dbReference type="ARBA" id="ARBA00017846"/>
    </source>
</evidence>
<evidence type="ECO:0000313" key="19">
    <source>
        <dbReference type="Proteomes" id="UP000005380"/>
    </source>
</evidence>
<evidence type="ECO:0000256" key="4">
    <source>
        <dbReference type="ARBA" id="ARBA00022763"/>
    </source>
</evidence>
<dbReference type="NCBIfam" id="NF008163">
    <property type="entry name" value="PRK10917.1-1"/>
    <property type="match status" value="1"/>
</dbReference>
<dbReference type="PROSITE" id="PS51192">
    <property type="entry name" value="HELICASE_ATP_BIND_1"/>
    <property type="match status" value="1"/>
</dbReference>
<dbReference type="InterPro" id="IPR047112">
    <property type="entry name" value="RecG/Mfd"/>
</dbReference>
<evidence type="ECO:0000256" key="9">
    <source>
        <dbReference type="ARBA" id="ARBA00023172"/>
    </source>
</evidence>
<keyword evidence="6 15" id="KW-0347">Helicase</keyword>
<evidence type="ECO:0000256" key="8">
    <source>
        <dbReference type="ARBA" id="ARBA00023125"/>
    </source>
</evidence>
<keyword evidence="3 15" id="KW-0547">Nucleotide-binding</keyword>
<dbReference type="SUPFAM" id="SSF50249">
    <property type="entry name" value="Nucleic acid-binding proteins"/>
    <property type="match status" value="1"/>
</dbReference>
<dbReference type="GO" id="GO:0006310">
    <property type="term" value="P:DNA recombination"/>
    <property type="evidence" value="ECO:0007669"/>
    <property type="project" value="UniProtKB-UniRule"/>
</dbReference>
<evidence type="ECO:0000256" key="11">
    <source>
        <dbReference type="ARBA" id="ARBA00023235"/>
    </source>
</evidence>
<dbReference type="GO" id="GO:0043138">
    <property type="term" value="F:3'-5' DNA helicase activity"/>
    <property type="evidence" value="ECO:0007669"/>
    <property type="project" value="UniProtKB-EC"/>
</dbReference>
<dbReference type="STRING" id="717772.THIAE_00310"/>
<dbReference type="PROSITE" id="PS51194">
    <property type="entry name" value="HELICASE_CTER"/>
    <property type="match status" value="1"/>
</dbReference>
<evidence type="ECO:0000256" key="7">
    <source>
        <dbReference type="ARBA" id="ARBA00022840"/>
    </source>
</evidence>